<dbReference type="GO" id="GO:0016279">
    <property type="term" value="F:protein-lysine N-methyltransferase activity"/>
    <property type="evidence" value="ECO:0007669"/>
    <property type="project" value="TreeGrafter"/>
</dbReference>
<dbReference type="STRING" id="4781.A0A0P1AFC5"/>
<dbReference type="Proteomes" id="UP000054928">
    <property type="component" value="Unassembled WGS sequence"/>
</dbReference>
<dbReference type="OMA" id="MVPVFDM"/>
<name>A0A0P1AFC5_PLAHL</name>
<dbReference type="PANTHER" id="PTHR13271:SF137">
    <property type="entry name" value="SET DOMAIN-CONTAINING PROTEIN"/>
    <property type="match status" value="1"/>
</dbReference>
<dbReference type="Pfam" id="PF09273">
    <property type="entry name" value="Rubis-subs-bind"/>
    <property type="match status" value="1"/>
</dbReference>
<evidence type="ECO:0000256" key="3">
    <source>
        <dbReference type="ARBA" id="ARBA00022691"/>
    </source>
</evidence>
<dbReference type="SUPFAM" id="SSF82199">
    <property type="entry name" value="SET domain"/>
    <property type="match status" value="1"/>
</dbReference>
<dbReference type="PANTHER" id="PTHR13271">
    <property type="entry name" value="UNCHARACTERIZED PUTATIVE METHYLTRANSFERASE"/>
    <property type="match status" value="1"/>
</dbReference>
<dbReference type="InterPro" id="IPR015353">
    <property type="entry name" value="Rubisco_LSMT_subst-bd"/>
</dbReference>
<organism evidence="5 6">
    <name type="scientific">Plasmopara halstedii</name>
    <name type="common">Downy mildew of sunflower</name>
    <dbReference type="NCBI Taxonomy" id="4781"/>
    <lineage>
        <taxon>Eukaryota</taxon>
        <taxon>Sar</taxon>
        <taxon>Stramenopiles</taxon>
        <taxon>Oomycota</taxon>
        <taxon>Peronosporomycetes</taxon>
        <taxon>Peronosporales</taxon>
        <taxon>Peronosporaceae</taxon>
        <taxon>Plasmopara</taxon>
    </lineage>
</organism>
<keyword evidence="2 5" id="KW-0808">Transferase</keyword>
<dbReference type="Gene3D" id="3.90.1410.10">
    <property type="entry name" value="set domain protein methyltransferase, domain 1"/>
    <property type="match status" value="1"/>
</dbReference>
<dbReference type="RefSeq" id="XP_024575857.1">
    <property type="nucleotide sequence ID" value="XM_024725041.1"/>
</dbReference>
<dbReference type="SUPFAM" id="SSF81822">
    <property type="entry name" value="RuBisCo LSMT C-terminal, substrate-binding domain"/>
    <property type="match status" value="1"/>
</dbReference>
<keyword evidence="3" id="KW-0949">S-adenosyl-L-methionine</keyword>
<evidence type="ECO:0000259" key="4">
    <source>
        <dbReference type="Pfam" id="PF09273"/>
    </source>
</evidence>
<evidence type="ECO:0000313" key="5">
    <source>
        <dbReference type="EMBL" id="CEG39488.1"/>
    </source>
</evidence>
<dbReference type="InterPro" id="IPR036464">
    <property type="entry name" value="Rubisco_LSMT_subst-bd_sf"/>
</dbReference>
<dbReference type="AlphaFoldDB" id="A0A0P1AFC5"/>
<evidence type="ECO:0000256" key="2">
    <source>
        <dbReference type="ARBA" id="ARBA00022679"/>
    </source>
</evidence>
<keyword evidence="6" id="KW-1185">Reference proteome</keyword>
<evidence type="ECO:0000313" key="6">
    <source>
        <dbReference type="Proteomes" id="UP000054928"/>
    </source>
</evidence>
<dbReference type="EMBL" id="CCYD01000428">
    <property type="protein sequence ID" value="CEG39488.1"/>
    <property type="molecule type" value="Genomic_DNA"/>
</dbReference>
<evidence type="ECO:0000256" key="1">
    <source>
        <dbReference type="ARBA" id="ARBA00022603"/>
    </source>
</evidence>
<accession>A0A0P1AFC5</accession>
<dbReference type="Gene3D" id="3.90.1420.10">
    <property type="entry name" value="Rubisco LSMT, substrate-binding domain"/>
    <property type="match status" value="1"/>
</dbReference>
<protein>
    <submittedName>
        <fullName evidence="5">N-methyltransferase</fullName>
    </submittedName>
</protein>
<dbReference type="CDD" id="cd10527">
    <property type="entry name" value="SET_LSMT"/>
    <property type="match status" value="1"/>
</dbReference>
<feature type="domain" description="Rubisco LSMT substrate-binding" evidence="4">
    <location>
        <begin position="319"/>
        <end position="449"/>
    </location>
</feature>
<dbReference type="InterPro" id="IPR046341">
    <property type="entry name" value="SET_dom_sf"/>
</dbReference>
<dbReference type="InterPro" id="IPR050600">
    <property type="entry name" value="SETD3_SETD6_MTase"/>
</dbReference>
<proteinExistence type="predicted"/>
<keyword evidence="1 5" id="KW-0489">Methyltransferase</keyword>
<reference evidence="6" key="1">
    <citation type="submission" date="2014-09" db="EMBL/GenBank/DDBJ databases">
        <authorList>
            <person name="Sharma Rahul"/>
            <person name="Thines Marco"/>
        </authorList>
    </citation>
    <scope>NUCLEOTIDE SEQUENCE [LARGE SCALE GENOMIC DNA]</scope>
</reference>
<sequence length="468" mass="54073">MTTEGERVLKDTFSNFDALVGYNEWATETLDVHIATDFVYETQDGACATERGVFIAEDVPPHTEVFSIPLDSVFTVKSLQKNAPFKSIAFFQQFMPEREDEQLAIALLYEKFVRGDKSKWAKHIDLLPTTYYNALYFEPEVLKALEGSNLFFIALHIKEKVVADYTRLRDSVILELFDKITESVNVDLEESFSLKNYKWAISTIWSRFVSLQLNDTWGEQTEDIMKKGNISRQIKQSFKAMVPVFDMLNHDPEAEMSHFVDKTLERFCLVSHQHWVAGSQMFINYGPLSNHKLLTLYGFVIIDNPFDAVEMWLPMDAASTRYFEKKQQLLLSNGLDHATNPFELVADEVNDLLLIAARLQEIDCETLELFVALANKALNGEIVSLENEQQVLIRLICTLESMLEAFPTSIDEDDELSMSWNNDLGNKQNNRFNHERMAICIRRSEKFILSENLNMFKWKLLNMLPRCQ</sequence>
<dbReference type="GO" id="GO:0032259">
    <property type="term" value="P:methylation"/>
    <property type="evidence" value="ECO:0007669"/>
    <property type="project" value="UniProtKB-KW"/>
</dbReference>
<dbReference type="OrthoDB" id="341421at2759"/>
<dbReference type="GeneID" id="36404787"/>